<evidence type="ECO:0000256" key="12">
    <source>
        <dbReference type="ARBA" id="ARBA00036811"/>
    </source>
</evidence>
<evidence type="ECO:0000256" key="17">
    <source>
        <dbReference type="SAM" id="Phobius"/>
    </source>
</evidence>
<evidence type="ECO:0000259" key="18">
    <source>
        <dbReference type="PROSITE" id="PS50850"/>
    </source>
</evidence>
<comment type="function">
    <text evidence="15">Choline uniporter that specifically mediates choline uptake at the blood-brain-barrier. Responsible for the majority of choline uptake across the blood-brain-barrier from the circulation into the brain. Choline, a nutrient critical for brain development, is a precursor of phosphatidylcholine, as well as betaine. Also mediates transport of ethanolamine. Choline and ethanolamine transport is not coupled with proton transport and is exclusively driven by the choline gradient across the plasma membrane. Also acts as a heme b transporter.</text>
</comment>
<feature type="transmembrane region" description="Helical" evidence="17">
    <location>
        <begin position="365"/>
        <end position="385"/>
    </location>
</feature>
<feature type="transmembrane region" description="Helical" evidence="17">
    <location>
        <begin position="311"/>
        <end position="329"/>
    </location>
</feature>
<protein>
    <submittedName>
        <fullName evidence="19">(Atlantic silverside) hypothetical protein</fullName>
    </submittedName>
</protein>
<keyword evidence="4" id="KW-0813">Transport</keyword>
<dbReference type="Proteomes" id="UP000677803">
    <property type="component" value="Unassembled WGS sequence"/>
</dbReference>
<feature type="transmembrane region" description="Helical" evidence="17">
    <location>
        <begin position="397"/>
        <end position="418"/>
    </location>
</feature>
<evidence type="ECO:0000256" key="4">
    <source>
        <dbReference type="ARBA" id="ARBA00022448"/>
    </source>
</evidence>
<dbReference type="GO" id="GO:0005789">
    <property type="term" value="C:endoplasmic reticulum membrane"/>
    <property type="evidence" value="ECO:0007669"/>
    <property type="project" value="UniProtKB-SubCell"/>
</dbReference>
<feature type="transmembrane region" description="Helical" evidence="17">
    <location>
        <begin position="587"/>
        <end position="607"/>
    </location>
</feature>
<dbReference type="FunFam" id="1.20.1250.20:FF:000101">
    <property type="entry name" value="feline leukemia virus subgroup C receptor-related protein 2"/>
    <property type="match status" value="1"/>
</dbReference>
<keyword evidence="8 17" id="KW-1133">Transmembrane helix</keyword>
<evidence type="ECO:0000256" key="8">
    <source>
        <dbReference type="ARBA" id="ARBA00022989"/>
    </source>
</evidence>
<evidence type="ECO:0000256" key="15">
    <source>
        <dbReference type="ARBA" id="ARBA00053231"/>
    </source>
</evidence>
<keyword evidence="9" id="KW-0496">Mitochondrion</keyword>
<feature type="domain" description="Major facilitator superfamily (MFS) profile" evidence="18">
    <location>
        <begin position="269"/>
        <end position="678"/>
    </location>
</feature>
<feature type="transmembrane region" description="Helical" evidence="17">
    <location>
        <begin position="496"/>
        <end position="514"/>
    </location>
</feature>
<dbReference type="SUPFAM" id="SSF103473">
    <property type="entry name" value="MFS general substrate transporter"/>
    <property type="match status" value="2"/>
</dbReference>
<evidence type="ECO:0000256" key="11">
    <source>
        <dbReference type="ARBA" id="ARBA00035075"/>
    </source>
</evidence>
<evidence type="ECO:0000313" key="19">
    <source>
        <dbReference type="EMBL" id="CAG5866360.1"/>
    </source>
</evidence>
<comment type="subcellular location">
    <subcellularLocation>
        <location evidence="3">Cell membrane</location>
        <topology evidence="3">Multi-pass membrane protein</topology>
    </subcellularLocation>
    <subcellularLocation>
        <location evidence="2">Endoplasmic reticulum membrane</location>
        <topology evidence="2">Multi-pass membrane protein</topology>
    </subcellularLocation>
    <subcellularLocation>
        <location evidence="1">Mitochondrion membrane</location>
        <topology evidence="1">Multi-pass membrane protein</topology>
    </subcellularLocation>
</comment>
<evidence type="ECO:0000256" key="1">
    <source>
        <dbReference type="ARBA" id="ARBA00004225"/>
    </source>
</evidence>
<feature type="region of interest" description="Disordered" evidence="16">
    <location>
        <begin position="683"/>
        <end position="713"/>
    </location>
</feature>
<feature type="transmembrane region" description="Helical" evidence="17">
    <location>
        <begin position="653"/>
        <end position="673"/>
    </location>
</feature>
<evidence type="ECO:0000256" key="6">
    <source>
        <dbReference type="ARBA" id="ARBA00022692"/>
    </source>
</evidence>
<keyword evidence="6 17" id="KW-0812">Transmembrane</keyword>
<dbReference type="InterPro" id="IPR049680">
    <property type="entry name" value="FLVCR1-2_SLC49-like"/>
</dbReference>
<dbReference type="Pfam" id="PF07690">
    <property type="entry name" value="MFS_1"/>
    <property type="match status" value="2"/>
</dbReference>
<comment type="catalytic activity">
    <reaction evidence="13">
        <text>ethanolamine(in) = ethanolamine(out)</text>
        <dbReference type="Rhea" id="RHEA:32747"/>
        <dbReference type="ChEBI" id="CHEBI:57603"/>
    </reaction>
</comment>
<evidence type="ECO:0000256" key="2">
    <source>
        <dbReference type="ARBA" id="ARBA00004477"/>
    </source>
</evidence>
<dbReference type="PANTHER" id="PTHR10924">
    <property type="entry name" value="MAJOR FACILITATOR SUPERFAMILY PROTEIN-RELATED"/>
    <property type="match status" value="1"/>
</dbReference>
<evidence type="ECO:0000256" key="16">
    <source>
        <dbReference type="SAM" id="MobiDB-lite"/>
    </source>
</evidence>
<dbReference type="GO" id="GO:0020037">
    <property type="term" value="F:heme binding"/>
    <property type="evidence" value="ECO:0007669"/>
    <property type="project" value="TreeGrafter"/>
</dbReference>
<feature type="transmembrane region" description="Helical" evidence="17">
    <location>
        <begin position="534"/>
        <end position="553"/>
    </location>
</feature>
<dbReference type="GO" id="GO:0097037">
    <property type="term" value="P:heme export"/>
    <property type="evidence" value="ECO:0007669"/>
    <property type="project" value="TreeGrafter"/>
</dbReference>
<dbReference type="OrthoDB" id="422206at2759"/>
<evidence type="ECO:0000256" key="14">
    <source>
        <dbReference type="ARBA" id="ARBA00046338"/>
    </source>
</evidence>
<comment type="catalytic activity">
    <reaction evidence="12">
        <text>choline(out) = choline(in)</text>
        <dbReference type="Rhea" id="RHEA:32751"/>
        <dbReference type="ChEBI" id="CHEBI:15354"/>
    </reaction>
</comment>
<dbReference type="GO" id="GO:0005886">
    <property type="term" value="C:plasma membrane"/>
    <property type="evidence" value="ECO:0007669"/>
    <property type="project" value="UniProtKB-SubCell"/>
</dbReference>
<evidence type="ECO:0000256" key="7">
    <source>
        <dbReference type="ARBA" id="ARBA00022824"/>
    </source>
</evidence>
<feature type="compositionally biased region" description="Polar residues" evidence="16">
    <location>
        <begin position="683"/>
        <end position="692"/>
    </location>
</feature>
<evidence type="ECO:0000313" key="20">
    <source>
        <dbReference type="Proteomes" id="UP000677803"/>
    </source>
</evidence>
<dbReference type="InterPro" id="IPR036259">
    <property type="entry name" value="MFS_trans_sf"/>
</dbReference>
<feature type="transmembrane region" description="Helical" evidence="17">
    <location>
        <begin position="271"/>
        <end position="291"/>
    </location>
</feature>
<evidence type="ECO:0000256" key="9">
    <source>
        <dbReference type="ARBA" id="ARBA00023128"/>
    </source>
</evidence>
<comment type="catalytic activity">
    <reaction evidence="11">
        <text>heme b(in) = heme b(out)</text>
        <dbReference type="Rhea" id="RHEA:75443"/>
        <dbReference type="ChEBI" id="CHEBI:60344"/>
    </reaction>
</comment>
<name>A0A8S4AHF1_9TELE</name>
<dbReference type="PANTHER" id="PTHR10924:SF3">
    <property type="entry name" value="HEME TRANSPORTER FLVCR2"/>
    <property type="match status" value="1"/>
</dbReference>
<gene>
    <name evidence="19" type="ORF">MMEN_LOCUS3100</name>
</gene>
<keyword evidence="20" id="KW-1185">Reference proteome</keyword>
<reference evidence="19" key="1">
    <citation type="submission" date="2021-05" db="EMBL/GenBank/DDBJ databases">
        <authorList>
            <person name="Tigano A."/>
        </authorList>
    </citation>
    <scope>NUCLEOTIDE SEQUENCE</scope>
</reference>
<feature type="transmembrane region" description="Helical" evidence="17">
    <location>
        <begin position="438"/>
        <end position="458"/>
    </location>
</feature>
<evidence type="ECO:0000256" key="10">
    <source>
        <dbReference type="ARBA" id="ARBA00023136"/>
    </source>
</evidence>
<comment type="similarity">
    <text evidence="14">Belongs to the major facilitator superfamily. Feline leukemia virus subgroup C receptor (TC 2.A.1.28.1) family.</text>
</comment>
<dbReference type="GO" id="GO:0031966">
    <property type="term" value="C:mitochondrial membrane"/>
    <property type="evidence" value="ECO:0007669"/>
    <property type="project" value="UniProtKB-SubCell"/>
</dbReference>
<feature type="transmembrane region" description="Helical" evidence="17">
    <location>
        <begin position="565"/>
        <end position="581"/>
    </location>
</feature>
<feature type="region of interest" description="Disordered" evidence="16">
    <location>
        <begin position="1"/>
        <end position="25"/>
    </location>
</feature>
<dbReference type="AlphaFoldDB" id="A0A8S4AHF1"/>
<accession>A0A8S4AHF1</accession>
<dbReference type="InterPro" id="IPR020846">
    <property type="entry name" value="MFS_dom"/>
</dbReference>
<dbReference type="PROSITE" id="PS50850">
    <property type="entry name" value="MFS"/>
    <property type="match status" value="1"/>
</dbReference>
<comment type="caution">
    <text evidence="19">The sequence shown here is derived from an EMBL/GenBank/DDBJ whole genome shotgun (WGS) entry which is preliminary data.</text>
</comment>
<dbReference type="InterPro" id="IPR011701">
    <property type="entry name" value="MFS"/>
</dbReference>
<dbReference type="GO" id="GO:0015232">
    <property type="term" value="F:heme transmembrane transporter activity"/>
    <property type="evidence" value="ECO:0007669"/>
    <property type="project" value="TreeGrafter"/>
</dbReference>
<dbReference type="GO" id="GO:0015220">
    <property type="term" value="F:choline transmembrane transporter activity"/>
    <property type="evidence" value="ECO:0007669"/>
    <property type="project" value="UniProtKB-ARBA"/>
</dbReference>
<sequence>MGEKNPQEAADNSPDLGVRAPDESIPNGSTVTHRLYKRRWIIVFLFSAYSLSNAYQWIQYGIISNIVLKFYRVDGFAVDWLSMIYMLTYIPFIFPATWLLDRKGLRLTALAANALNCAGTWIKVASAGPNLFWVTMLGQFMSSLAQVFILGMPSSLASTWFGADEVSTACSIGVFGNQVGSLEMLQKSEWKQRSLGGTGMNSQGHFRQVWMDNNDNTMDHSSLSTRTERTCFGEFRTPHRLGDGSDALEHSTVNTAHFFPLMETKLYKRRWAMLLLFCIYSMSNAFMWLQYGIISNIFMGFYKIDPMAIDWLSMIYFLTYIPLILPVMWTLDKRGIRDVVVVGSAFNCIGAWIKTSTASPDMFAMTFFGQFVCSVATVYILSIPSRLASLWFGQQEVSTACSIGVLGNQMGIAIGFLVPPILVPNLDDMDELAYHIRIMFYISAGVATFIFVLVVIVFQERPEIPPTQSQAQARSIQPDEYSYMASIMRLLRNKPFMLLVISYGLNVGCFYAISTLLNRMIIEHYPGEEVNAGRIGLTIVIAGMGGSLICGVWLDKTKTYKQTTLAVYILSLVGMVVYAFTLSLGHLWVVFITSGLLGFFMTGYLPLGFEFAVELTHPESEGTSSGLLNCSAQIFGIIFTIGQGKIIDAWGTFAGNIFLCVFLLIGTIMTGFIKSDLRRQKANQQSEVQTVSKKAADTEEGISPPEILKEGKL</sequence>
<keyword evidence="10 17" id="KW-0472">Membrane</keyword>
<keyword evidence="5" id="KW-1003">Cell membrane</keyword>
<evidence type="ECO:0000256" key="13">
    <source>
        <dbReference type="ARBA" id="ARBA00045087"/>
    </source>
</evidence>
<evidence type="ECO:0000256" key="3">
    <source>
        <dbReference type="ARBA" id="ARBA00004651"/>
    </source>
</evidence>
<feature type="transmembrane region" description="Helical" evidence="17">
    <location>
        <begin position="80"/>
        <end position="100"/>
    </location>
</feature>
<organism evidence="19 20">
    <name type="scientific">Menidia menidia</name>
    <name type="common">Atlantic silverside</name>
    <dbReference type="NCBI Taxonomy" id="238744"/>
    <lineage>
        <taxon>Eukaryota</taxon>
        <taxon>Metazoa</taxon>
        <taxon>Chordata</taxon>
        <taxon>Craniata</taxon>
        <taxon>Vertebrata</taxon>
        <taxon>Euteleostomi</taxon>
        <taxon>Actinopterygii</taxon>
        <taxon>Neopterygii</taxon>
        <taxon>Teleostei</taxon>
        <taxon>Neoteleostei</taxon>
        <taxon>Acanthomorphata</taxon>
        <taxon>Ovalentaria</taxon>
        <taxon>Atherinomorphae</taxon>
        <taxon>Atheriniformes</taxon>
        <taxon>Atherinopsidae</taxon>
        <taxon>Menidiinae</taxon>
        <taxon>Menidia</taxon>
    </lineage>
</organism>
<dbReference type="EMBL" id="CAJRST010002224">
    <property type="protein sequence ID" value="CAG5866360.1"/>
    <property type="molecule type" value="Genomic_DNA"/>
</dbReference>
<feature type="transmembrane region" description="Helical" evidence="17">
    <location>
        <begin position="627"/>
        <end position="647"/>
    </location>
</feature>
<dbReference type="Gene3D" id="1.20.1250.20">
    <property type="entry name" value="MFS general substrate transporter like domains"/>
    <property type="match status" value="3"/>
</dbReference>
<keyword evidence="7" id="KW-0256">Endoplasmic reticulum</keyword>
<evidence type="ECO:0000256" key="5">
    <source>
        <dbReference type="ARBA" id="ARBA00022475"/>
    </source>
</evidence>
<feature type="transmembrane region" description="Helical" evidence="17">
    <location>
        <begin position="336"/>
        <end position="353"/>
    </location>
</feature>
<proteinExistence type="inferred from homology"/>
<dbReference type="FunFam" id="1.20.1250.20:FF:000092">
    <property type="entry name" value="Feline leukemia virus subgroup C receptor-related protein 2 isoform 1"/>
    <property type="match status" value="1"/>
</dbReference>
<feature type="transmembrane region" description="Helical" evidence="17">
    <location>
        <begin position="40"/>
        <end position="60"/>
    </location>
</feature>